<dbReference type="SUPFAM" id="SSF109755">
    <property type="entry name" value="PhoU-like"/>
    <property type="match status" value="1"/>
</dbReference>
<accession>A0A382YCT5</accession>
<gene>
    <name evidence="8" type="ORF">METZ01_LOCUS433966</name>
</gene>
<dbReference type="GO" id="GO:0045936">
    <property type="term" value="P:negative regulation of phosphate metabolic process"/>
    <property type="evidence" value="ECO:0007669"/>
    <property type="project" value="InterPro"/>
</dbReference>
<dbReference type="EMBL" id="UINC01174803">
    <property type="protein sequence ID" value="SVD81112.1"/>
    <property type="molecule type" value="Genomic_DNA"/>
</dbReference>
<evidence type="ECO:0000259" key="7">
    <source>
        <dbReference type="Pfam" id="PF01895"/>
    </source>
</evidence>
<dbReference type="GO" id="GO:0005737">
    <property type="term" value="C:cytoplasm"/>
    <property type="evidence" value="ECO:0007669"/>
    <property type="project" value="UniProtKB-SubCell"/>
</dbReference>
<dbReference type="InterPro" id="IPR038078">
    <property type="entry name" value="PhoU-like_sf"/>
</dbReference>
<dbReference type="PANTHER" id="PTHR42930">
    <property type="entry name" value="PHOSPHATE-SPECIFIC TRANSPORT SYSTEM ACCESSORY PROTEIN PHOU"/>
    <property type="match status" value="1"/>
</dbReference>
<dbReference type="AlphaFoldDB" id="A0A382YCT5"/>
<dbReference type="FunFam" id="1.20.58.220:FF:000004">
    <property type="entry name" value="Phosphate-specific transport system accessory protein PhoU"/>
    <property type="match status" value="1"/>
</dbReference>
<reference evidence="8" key="1">
    <citation type="submission" date="2018-05" db="EMBL/GenBank/DDBJ databases">
        <authorList>
            <person name="Lanie J.A."/>
            <person name="Ng W.-L."/>
            <person name="Kazmierczak K.M."/>
            <person name="Andrzejewski T.M."/>
            <person name="Davidsen T.M."/>
            <person name="Wayne K.J."/>
            <person name="Tettelin H."/>
            <person name="Glass J.I."/>
            <person name="Rusch D."/>
            <person name="Podicherti R."/>
            <person name="Tsui H.-C.T."/>
            <person name="Winkler M.E."/>
        </authorList>
    </citation>
    <scope>NUCLEOTIDE SEQUENCE</scope>
</reference>
<dbReference type="Pfam" id="PF01895">
    <property type="entry name" value="PhoU"/>
    <property type="match status" value="2"/>
</dbReference>
<proteinExistence type="inferred from homology"/>
<evidence type="ECO:0000256" key="4">
    <source>
        <dbReference type="ARBA" id="ARBA00022448"/>
    </source>
</evidence>
<protein>
    <recommendedName>
        <fullName evidence="7">PhoU domain-containing protein</fullName>
    </recommendedName>
</protein>
<dbReference type="PIRSF" id="PIRSF003107">
    <property type="entry name" value="PhoU"/>
    <property type="match status" value="1"/>
</dbReference>
<dbReference type="PANTHER" id="PTHR42930:SF3">
    <property type="entry name" value="PHOSPHATE-SPECIFIC TRANSPORT SYSTEM ACCESSORY PROTEIN PHOU"/>
    <property type="match status" value="1"/>
</dbReference>
<sequence>MDSDEIVKSHAVALNQLDNLIAEMGGLCEVQLSQAIEALIKRDMDLASHVVKTDEKIDEMEHQVDNLAINLMALQQPMAEDLRVIIASLKVASNLERVGDYAKNVAKRATTLAQSTYIPHVGNTTNTIARMAGLVQNMIKKVLDAYLARDAESADDIRLSDEDVDQMHSSLFRELLTYMMEDPRSISSCTHLLFIAKNIERVGDHITNIAEQIIFVVRGNKPVEERPKCDKTSFTVVSLNTKRKQ</sequence>
<feature type="domain" description="PhoU" evidence="7">
    <location>
        <begin position="128"/>
        <end position="213"/>
    </location>
</feature>
<evidence type="ECO:0000313" key="8">
    <source>
        <dbReference type="EMBL" id="SVD81112.1"/>
    </source>
</evidence>
<keyword evidence="6" id="KW-0592">Phosphate transport</keyword>
<dbReference type="GO" id="GO:0030643">
    <property type="term" value="P:intracellular phosphate ion homeostasis"/>
    <property type="evidence" value="ECO:0007669"/>
    <property type="project" value="InterPro"/>
</dbReference>
<organism evidence="8">
    <name type="scientific">marine metagenome</name>
    <dbReference type="NCBI Taxonomy" id="408172"/>
    <lineage>
        <taxon>unclassified sequences</taxon>
        <taxon>metagenomes</taxon>
        <taxon>ecological metagenomes</taxon>
    </lineage>
</organism>
<evidence type="ECO:0000256" key="3">
    <source>
        <dbReference type="ARBA" id="ARBA00011738"/>
    </source>
</evidence>
<dbReference type="GO" id="GO:0006817">
    <property type="term" value="P:phosphate ion transport"/>
    <property type="evidence" value="ECO:0007669"/>
    <property type="project" value="UniProtKB-KW"/>
</dbReference>
<comment type="similarity">
    <text evidence="2">Belongs to the PhoU family.</text>
</comment>
<evidence type="ECO:0000256" key="1">
    <source>
        <dbReference type="ARBA" id="ARBA00004496"/>
    </source>
</evidence>
<evidence type="ECO:0000256" key="6">
    <source>
        <dbReference type="ARBA" id="ARBA00022592"/>
    </source>
</evidence>
<name>A0A382YCT5_9ZZZZ</name>
<dbReference type="NCBIfam" id="TIGR02135">
    <property type="entry name" value="phoU_full"/>
    <property type="match status" value="1"/>
</dbReference>
<comment type="subcellular location">
    <subcellularLocation>
        <location evidence="1">Cytoplasm</location>
    </subcellularLocation>
</comment>
<evidence type="ECO:0000256" key="5">
    <source>
        <dbReference type="ARBA" id="ARBA00022490"/>
    </source>
</evidence>
<dbReference type="Gene3D" id="1.20.58.220">
    <property type="entry name" value="Phosphate transport system protein phou homolog 2, domain 2"/>
    <property type="match status" value="1"/>
</dbReference>
<keyword evidence="4" id="KW-0813">Transport</keyword>
<dbReference type="InterPro" id="IPR026022">
    <property type="entry name" value="PhoU_dom"/>
</dbReference>
<comment type="subunit">
    <text evidence="3">Homodimer.</text>
</comment>
<dbReference type="InterPro" id="IPR028366">
    <property type="entry name" value="PhoU"/>
</dbReference>
<evidence type="ECO:0000256" key="2">
    <source>
        <dbReference type="ARBA" id="ARBA00008107"/>
    </source>
</evidence>
<keyword evidence="5" id="KW-0963">Cytoplasm</keyword>
<feature type="domain" description="PhoU" evidence="7">
    <location>
        <begin position="21"/>
        <end position="108"/>
    </location>
</feature>